<feature type="domain" description="Immunoglobulin" evidence="5">
    <location>
        <begin position="25"/>
        <end position="125"/>
    </location>
</feature>
<accession>A0A3B3SZC8</accession>
<dbReference type="GO" id="GO:0004888">
    <property type="term" value="F:transmembrane signaling receptor activity"/>
    <property type="evidence" value="ECO:0007669"/>
    <property type="project" value="TreeGrafter"/>
</dbReference>
<dbReference type="Ensembl" id="ENSPKIT00000016541.1">
    <property type="protein sequence ID" value="ENSPKIP00000035608.1"/>
    <property type="gene ID" value="ENSPKIG00000014497.1"/>
</dbReference>
<evidence type="ECO:0000256" key="3">
    <source>
        <dbReference type="ARBA" id="ARBA00023136"/>
    </source>
</evidence>
<protein>
    <recommendedName>
        <fullName evidence="5">Immunoglobulin domain-containing protein</fullName>
    </recommendedName>
</protein>
<dbReference type="Pfam" id="PF07686">
    <property type="entry name" value="V-set"/>
    <property type="match status" value="1"/>
</dbReference>
<keyword evidence="2 4" id="KW-0812">Transmembrane</keyword>
<dbReference type="Proteomes" id="UP000261540">
    <property type="component" value="Unplaced"/>
</dbReference>
<evidence type="ECO:0000256" key="4">
    <source>
        <dbReference type="SAM" id="Phobius"/>
    </source>
</evidence>
<dbReference type="PANTHER" id="PTHR11860">
    <property type="entry name" value="POLYMERIC-IMMUNOGLOBULIN RECEPTOR"/>
    <property type="match status" value="1"/>
</dbReference>
<name>A0A3B3SZC8_9TELE</name>
<evidence type="ECO:0000313" key="6">
    <source>
        <dbReference type="Ensembl" id="ENSPKIP00000035608.1"/>
    </source>
</evidence>
<dbReference type="AlphaFoldDB" id="A0A3B3SZC8"/>
<keyword evidence="4" id="KW-1133">Transmembrane helix</keyword>
<dbReference type="InterPro" id="IPR003599">
    <property type="entry name" value="Ig_sub"/>
</dbReference>
<comment type="subcellular location">
    <subcellularLocation>
        <location evidence="1">Membrane</location>
    </subcellularLocation>
</comment>
<dbReference type="PANTHER" id="PTHR11860:SF87">
    <property type="entry name" value="CMRF35-LIKE MOLECULE 8"/>
    <property type="match status" value="1"/>
</dbReference>
<evidence type="ECO:0000259" key="5">
    <source>
        <dbReference type="SMART" id="SM00409"/>
    </source>
</evidence>
<keyword evidence="3 4" id="KW-0472">Membrane</keyword>
<reference evidence="6" key="1">
    <citation type="submission" date="2025-08" db="UniProtKB">
        <authorList>
            <consortium name="Ensembl"/>
        </authorList>
    </citation>
    <scope>IDENTIFICATION</scope>
</reference>
<dbReference type="InterPro" id="IPR013106">
    <property type="entry name" value="Ig_V-set"/>
</dbReference>
<evidence type="ECO:0000256" key="2">
    <source>
        <dbReference type="ARBA" id="ARBA00022692"/>
    </source>
</evidence>
<reference evidence="6" key="2">
    <citation type="submission" date="2025-09" db="UniProtKB">
        <authorList>
            <consortium name="Ensembl"/>
        </authorList>
    </citation>
    <scope>IDENTIFICATION</scope>
</reference>
<dbReference type="InterPro" id="IPR050671">
    <property type="entry name" value="CD300_family_receptors"/>
</dbReference>
<dbReference type="SMART" id="SM00409">
    <property type="entry name" value="IG"/>
    <property type="match status" value="1"/>
</dbReference>
<sequence length="185" mass="20699">MIIQFNKSATICDSLLLLQSPLFEVNPLTVQRGGSVTIPYFYEDSYKTDVKYWCRGSRMSSCTPIVLHPNSPKISGEVSIRDDPDQQLFTVTMNNLTAGDSGYYWCGVEISGGSAVGTRVSLSVTEGKMLQTVLGHQMSAYVYLNQVIYLIIQIKLLYLIFFVFYSVMSMQIVKTLSLVLVPCFT</sequence>
<dbReference type="CDD" id="cd05716">
    <property type="entry name" value="IgV_pIgR_like"/>
    <property type="match status" value="1"/>
</dbReference>
<dbReference type="InterPro" id="IPR036179">
    <property type="entry name" value="Ig-like_dom_sf"/>
</dbReference>
<dbReference type="InterPro" id="IPR013783">
    <property type="entry name" value="Ig-like_fold"/>
</dbReference>
<dbReference type="GO" id="GO:0005886">
    <property type="term" value="C:plasma membrane"/>
    <property type="evidence" value="ECO:0007669"/>
    <property type="project" value="TreeGrafter"/>
</dbReference>
<evidence type="ECO:0000256" key="1">
    <source>
        <dbReference type="ARBA" id="ARBA00004370"/>
    </source>
</evidence>
<organism evidence="6 7">
    <name type="scientific">Paramormyrops kingsleyae</name>
    <dbReference type="NCBI Taxonomy" id="1676925"/>
    <lineage>
        <taxon>Eukaryota</taxon>
        <taxon>Metazoa</taxon>
        <taxon>Chordata</taxon>
        <taxon>Craniata</taxon>
        <taxon>Vertebrata</taxon>
        <taxon>Euteleostomi</taxon>
        <taxon>Actinopterygii</taxon>
        <taxon>Neopterygii</taxon>
        <taxon>Teleostei</taxon>
        <taxon>Osteoglossocephala</taxon>
        <taxon>Osteoglossomorpha</taxon>
        <taxon>Osteoglossiformes</taxon>
        <taxon>Mormyridae</taxon>
        <taxon>Paramormyrops</taxon>
    </lineage>
</organism>
<dbReference type="GeneTree" id="ENSGT00950000182977"/>
<feature type="transmembrane region" description="Helical" evidence="4">
    <location>
        <begin position="147"/>
        <end position="168"/>
    </location>
</feature>
<dbReference type="Gene3D" id="2.60.40.10">
    <property type="entry name" value="Immunoglobulins"/>
    <property type="match status" value="1"/>
</dbReference>
<keyword evidence="7" id="KW-1185">Reference proteome</keyword>
<dbReference type="SUPFAM" id="SSF48726">
    <property type="entry name" value="Immunoglobulin"/>
    <property type="match status" value="1"/>
</dbReference>
<evidence type="ECO:0000313" key="7">
    <source>
        <dbReference type="Proteomes" id="UP000261540"/>
    </source>
</evidence>
<proteinExistence type="predicted"/>